<gene>
    <name evidence="3" type="ordered locus">Acid_4155</name>
</gene>
<dbReference type="InParanoid" id="Q01YZ6"/>
<feature type="region of interest" description="Disordered" evidence="1">
    <location>
        <begin position="216"/>
        <end position="250"/>
    </location>
</feature>
<sequence precursor="true">MSRIIKIAALALALFVGAYGQTFEVASIKVNAPQAGFHFASDTVTGGPGTADPGMFRCSKCSLATLIVKAFDLQPYQFPGRTAVTDNTYEIQAKIPTGATREQFSAMLQNLLKDRFSLTWHFQDKKMKGYHLVVAKDGPKLKESGGDQHRAQQGEAHSHSGPMVFGTSASWRAANQTAADLARVLSDQIGLPVDDETGLTGKYDISLRWSGNGDSHAGNHGDGGWSGGAGHGGHDGGGGAPTAGAADPSGPTLVEALQQQLGLKLVPAEQAIARLFVIDHVAQRPTEN</sequence>
<dbReference type="AlphaFoldDB" id="Q01YZ6"/>
<protein>
    <submittedName>
        <fullName evidence="3">Uncharacterized protein</fullName>
    </submittedName>
</protein>
<dbReference type="EMBL" id="CP000473">
    <property type="protein sequence ID" value="ABJ85119.1"/>
    <property type="molecule type" value="Genomic_DNA"/>
</dbReference>
<dbReference type="OrthoDB" id="118913at2"/>
<evidence type="ECO:0000256" key="2">
    <source>
        <dbReference type="SAM" id="SignalP"/>
    </source>
</evidence>
<proteinExistence type="predicted"/>
<feature type="compositionally biased region" description="Gly residues" evidence="1">
    <location>
        <begin position="220"/>
        <end position="241"/>
    </location>
</feature>
<dbReference type="KEGG" id="sus:Acid_4155"/>
<dbReference type="Pfam" id="PF12543">
    <property type="entry name" value="DUF3738"/>
    <property type="match status" value="1"/>
</dbReference>
<feature type="signal peptide" evidence="2">
    <location>
        <begin position="1"/>
        <end position="20"/>
    </location>
</feature>
<organism evidence="3">
    <name type="scientific">Solibacter usitatus (strain Ellin6076)</name>
    <dbReference type="NCBI Taxonomy" id="234267"/>
    <lineage>
        <taxon>Bacteria</taxon>
        <taxon>Pseudomonadati</taxon>
        <taxon>Acidobacteriota</taxon>
        <taxon>Terriglobia</taxon>
        <taxon>Bryobacterales</taxon>
        <taxon>Solibacteraceae</taxon>
        <taxon>Candidatus Solibacter</taxon>
    </lineage>
</organism>
<evidence type="ECO:0000256" key="1">
    <source>
        <dbReference type="SAM" id="MobiDB-lite"/>
    </source>
</evidence>
<dbReference type="InterPro" id="IPR017801">
    <property type="entry name" value="DUF3738"/>
</dbReference>
<dbReference type="eggNOG" id="COG4219">
    <property type="taxonomic scope" value="Bacteria"/>
</dbReference>
<feature type="chain" id="PRO_5004163659" evidence="2">
    <location>
        <begin position="21"/>
        <end position="288"/>
    </location>
</feature>
<feature type="compositionally biased region" description="Basic and acidic residues" evidence="1">
    <location>
        <begin position="139"/>
        <end position="158"/>
    </location>
</feature>
<feature type="region of interest" description="Disordered" evidence="1">
    <location>
        <begin position="139"/>
        <end position="164"/>
    </location>
</feature>
<accession>Q01YZ6</accession>
<keyword evidence="2" id="KW-0732">Signal</keyword>
<dbReference type="HOGENOM" id="CLU_079080_0_0_0"/>
<name>Q01YZ6_SOLUE</name>
<evidence type="ECO:0000313" key="3">
    <source>
        <dbReference type="EMBL" id="ABJ85119.1"/>
    </source>
</evidence>
<dbReference type="NCBIfam" id="TIGR03435">
    <property type="entry name" value="Soli_TIGR03435"/>
    <property type="match status" value="1"/>
</dbReference>
<reference evidence="3" key="1">
    <citation type="submission" date="2006-10" db="EMBL/GenBank/DDBJ databases">
        <title>Complete sequence of Solibacter usitatus Ellin6076.</title>
        <authorList>
            <consortium name="US DOE Joint Genome Institute"/>
            <person name="Copeland A."/>
            <person name="Lucas S."/>
            <person name="Lapidus A."/>
            <person name="Barry K."/>
            <person name="Detter J.C."/>
            <person name="Glavina del Rio T."/>
            <person name="Hammon N."/>
            <person name="Israni S."/>
            <person name="Dalin E."/>
            <person name="Tice H."/>
            <person name="Pitluck S."/>
            <person name="Thompson L.S."/>
            <person name="Brettin T."/>
            <person name="Bruce D."/>
            <person name="Han C."/>
            <person name="Tapia R."/>
            <person name="Gilna P."/>
            <person name="Schmutz J."/>
            <person name="Larimer F."/>
            <person name="Land M."/>
            <person name="Hauser L."/>
            <person name="Kyrpides N."/>
            <person name="Mikhailova N."/>
            <person name="Janssen P.H."/>
            <person name="Kuske C.R."/>
            <person name="Richardson P."/>
        </authorList>
    </citation>
    <scope>NUCLEOTIDE SEQUENCE</scope>
    <source>
        <strain evidence="3">Ellin6076</strain>
    </source>
</reference>